<keyword evidence="5" id="KW-0503">Monooxygenase</keyword>
<dbReference type="Gene3D" id="3.50.50.60">
    <property type="entry name" value="FAD/NAD(P)-binding domain"/>
    <property type="match status" value="1"/>
</dbReference>
<keyword evidence="4" id="KW-0560">Oxidoreductase</keyword>
<keyword evidence="3" id="KW-0274">FAD</keyword>
<dbReference type="PANTHER" id="PTHR46972">
    <property type="entry name" value="MONOOXYGENASE ASQM-RELATED"/>
    <property type="match status" value="1"/>
</dbReference>
<sequence>MAPPIAIIGGGPCGLTLARLLECKGIDYVLYERSEADFSQQGGSLDIHPHTGQRALKDAGLFDEFKKHARYADQRFRIFDRLGKEWLTMGEEGGDEPEIDRSALRQMLVESIPKHKVVWNQTLKDVTSDRDGKPVLSFTDDSTASGFKLIIGADGGWSKVRSAITQAVPQYSGRHCIEFRINPGSPGYEFIAEKAGRGSSTWYGEQKYVVIQRQGDLSYRIYLGTTVTEDFARKIGANLSDTEATRRLFLSSDFFGGWADEIKNFIKNAEQFRNWPLYYFPVDAMSWKSVPGLAVIGDAAHLALPNGEGVNIAMEDSIILASLIEAHGTDDLDGAVSEFEEEMFPRAKKHIADGLTMMEYMMHEDSPAALIQAFNDGKIGD</sequence>
<dbReference type="Proteomes" id="UP001408356">
    <property type="component" value="Unassembled WGS sequence"/>
</dbReference>
<protein>
    <submittedName>
        <fullName evidence="7">FAD-binding domain-containing protein</fullName>
    </submittedName>
</protein>
<name>A0ABR2VCX6_9PEZI</name>
<gene>
    <name evidence="7" type="ORF">SUNI508_13600</name>
</gene>
<reference evidence="7 8" key="1">
    <citation type="journal article" date="2024" name="J. Plant Pathol.">
        <title>Sequence and assembly of the genome of Seiridium unicorne, isolate CBS 538.82, causal agent of cypress canker disease.</title>
        <authorList>
            <person name="Scali E."/>
            <person name="Rocca G.D."/>
            <person name="Danti R."/>
            <person name="Garbelotto M."/>
            <person name="Barberini S."/>
            <person name="Baroncelli R."/>
            <person name="Emiliani G."/>
        </authorList>
    </citation>
    <scope>NUCLEOTIDE SEQUENCE [LARGE SCALE GENOMIC DNA]</scope>
    <source>
        <strain evidence="7 8">BM-138-508</strain>
    </source>
</reference>
<evidence type="ECO:0000256" key="2">
    <source>
        <dbReference type="ARBA" id="ARBA00022630"/>
    </source>
</evidence>
<dbReference type="InterPro" id="IPR036188">
    <property type="entry name" value="FAD/NAD-bd_sf"/>
</dbReference>
<evidence type="ECO:0000313" key="7">
    <source>
        <dbReference type="EMBL" id="KAK9424453.1"/>
    </source>
</evidence>
<evidence type="ECO:0000259" key="6">
    <source>
        <dbReference type="Pfam" id="PF01494"/>
    </source>
</evidence>
<evidence type="ECO:0000256" key="3">
    <source>
        <dbReference type="ARBA" id="ARBA00022827"/>
    </source>
</evidence>
<dbReference type="InterPro" id="IPR002938">
    <property type="entry name" value="FAD-bd"/>
</dbReference>
<dbReference type="EMBL" id="JARVKF010000037">
    <property type="protein sequence ID" value="KAK9424453.1"/>
    <property type="molecule type" value="Genomic_DNA"/>
</dbReference>
<evidence type="ECO:0000256" key="4">
    <source>
        <dbReference type="ARBA" id="ARBA00023002"/>
    </source>
</evidence>
<evidence type="ECO:0000256" key="5">
    <source>
        <dbReference type="ARBA" id="ARBA00023033"/>
    </source>
</evidence>
<dbReference type="Pfam" id="PF01494">
    <property type="entry name" value="FAD_binding_3"/>
    <property type="match status" value="1"/>
</dbReference>
<proteinExistence type="predicted"/>
<comment type="caution">
    <text evidence="7">The sequence shown here is derived from an EMBL/GenBank/DDBJ whole genome shotgun (WGS) entry which is preliminary data.</text>
</comment>
<feature type="domain" description="FAD-binding" evidence="6">
    <location>
        <begin position="5"/>
        <end position="328"/>
    </location>
</feature>
<dbReference type="PANTHER" id="PTHR46972:SF1">
    <property type="entry name" value="FAD DEPENDENT OXIDOREDUCTASE DOMAIN-CONTAINING PROTEIN"/>
    <property type="match status" value="1"/>
</dbReference>
<keyword evidence="8" id="KW-1185">Reference proteome</keyword>
<dbReference type="SUPFAM" id="SSF51905">
    <property type="entry name" value="FAD/NAD(P)-binding domain"/>
    <property type="match status" value="1"/>
</dbReference>
<evidence type="ECO:0000256" key="1">
    <source>
        <dbReference type="ARBA" id="ARBA00005179"/>
    </source>
</evidence>
<accession>A0ABR2VCX6</accession>
<comment type="pathway">
    <text evidence="1">Secondary metabolite biosynthesis.</text>
</comment>
<keyword evidence="2" id="KW-0285">Flavoprotein</keyword>
<dbReference type="PRINTS" id="PR00420">
    <property type="entry name" value="RNGMNOXGNASE"/>
</dbReference>
<evidence type="ECO:0000313" key="8">
    <source>
        <dbReference type="Proteomes" id="UP001408356"/>
    </source>
</evidence>
<organism evidence="7 8">
    <name type="scientific">Seiridium unicorne</name>
    <dbReference type="NCBI Taxonomy" id="138068"/>
    <lineage>
        <taxon>Eukaryota</taxon>
        <taxon>Fungi</taxon>
        <taxon>Dikarya</taxon>
        <taxon>Ascomycota</taxon>
        <taxon>Pezizomycotina</taxon>
        <taxon>Sordariomycetes</taxon>
        <taxon>Xylariomycetidae</taxon>
        <taxon>Amphisphaeriales</taxon>
        <taxon>Sporocadaceae</taxon>
        <taxon>Seiridium</taxon>
    </lineage>
</organism>